<keyword evidence="3 5" id="KW-0862">Zinc</keyword>
<gene>
    <name evidence="7" type="ORF">TRICI_004053</name>
</gene>
<comment type="caution">
    <text evidence="7">The sequence shown here is derived from an EMBL/GenBank/DDBJ whole genome shotgun (WGS) entry which is preliminary data.</text>
</comment>
<comment type="similarity">
    <text evidence="1 5">Belongs to the MsrB Met sulfoxide reductase family.</text>
</comment>
<dbReference type="GO" id="GO:0030091">
    <property type="term" value="P:protein repair"/>
    <property type="evidence" value="ECO:0007669"/>
    <property type="project" value="InterPro"/>
</dbReference>
<keyword evidence="8" id="KW-1185">Reference proteome</keyword>
<dbReference type="Gene3D" id="2.170.150.20">
    <property type="entry name" value="Peptide methionine sulfoxide reductase"/>
    <property type="match status" value="1"/>
</dbReference>
<evidence type="ECO:0000313" key="8">
    <source>
        <dbReference type="Proteomes" id="UP000761534"/>
    </source>
</evidence>
<organism evidence="7 8">
    <name type="scientific">Trichomonascus ciferrii</name>
    <dbReference type="NCBI Taxonomy" id="44093"/>
    <lineage>
        <taxon>Eukaryota</taxon>
        <taxon>Fungi</taxon>
        <taxon>Dikarya</taxon>
        <taxon>Ascomycota</taxon>
        <taxon>Saccharomycotina</taxon>
        <taxon>Dipodascomycetes</taxon>
        <taxon>Dipodascales</taxon>
        <taxon>Trichomonascaceae</taxon>
        <taxon>Trichomonascus</taxon>
        <taxon>Trichomonascus ciferrii complex</taxon>
    </lineage>
</organism>
<comment type="cofactor">
    <cofactor evidence="5">
        <name>Zn(2+)</name>
        <dbReference type="ChEBI" id="CHEBI:29105"/>
    </cofactor>
    <text evidence="5">Binds 1 zinc ion per subunit.</text>
</comment>
<sequence>MKDYPVKKSESDWQTVLTAQQYEILRQKSTERPFTNEKIAPEGAEGVFACVGCDNPLYTTKTKFQSGCGWPSFYEAIPGAIDLHEDTSMGITRTEMVCSKCGGHLGHVFKGEGFGTPTDERHCVNGTILKFKQNL</sequence>
<evidence type="ECO:0000256" key="1">
    <source>
        <dbReference type="ARBA" id="ARBA00007174"/>
    </source>
</evidence>
<dbReference type="OrthoDB" id="44061at2759"/>
<dbReference type="InterPro" id="IPR028427">
    <property type="entry name" value="Met_Sox_Rdtase_MsrB"/>
</dbReference>
<keyword evidence="2 5" id="KW-0479">Metal-binding</keyword>
<accession>A0A642V269</accession>
<evidence type="ECO:0000256" key="2">
    <source>
        <dbReference type="ARBA" id="ARBA00022723"/>
    </source>
</evidence>
<evidence type="ECO:0000256" key="4">
    <source>
        <dbReference type="ARBA" id="ARBA00023002"/>
    </source>
</evidence>
<dbReference type="AlphaFoldDB" id="A0A642V269"/>
<dbReference type="InterPro" id="IPR002579">
    <property type="entry name" value="Met_Sox_Rdtase_MsrB_dom"/>
</dbReference>
<name>A0A642V269_9ASCO</name>
<evidence type="ECO:0000313" key="7">
    <source>
        <dbReference type="EMBL" id="KAA8910741.1"/>
    </source>
</evidence>
<dbReference type="Pfam" id="PF01641">
    <property type="entry name" value="SelR"/>
    <property type="match status" value="1"/>
</dbReference>
<dbReference type="VEuPathDB" id="FungiDB:TRICI_004053"/>
<dbReference type="EMBL" id="SWFS01000301">
    <property type="protein sequence ID" value="KAA8910741.1"/>
    <property type="molecule type" value="Genomic_DNA"/>
</dbReference>
<evidence type="ECO:0000256" key="5">
    <source>
        <dbReference type="RuleBase" id="RU365044"/>
    </source>
</evidence>
<dbReference type="NCBIfam" id="TIGR00357">
    <property type="entry name" value="peptide-methionine (R)-S-oxide reductase MsrB"/>
    <property type="match status" value="1"/>
</dbReference>
<comment type="catalytic activity">
    <reaction evidence="5">
        <text>L-methionyl-[protein] + [thioredoxin]-disulfide + H2O = L-methionyl-(R)-S-oxide-[protein] + [thioredoxin]-dithiol</text>
        <dbReference type="Rhea" id="RHEA:24164"/>
        <dbReference type="Rhea" id="RHEA-COMP:10698"/>
        <dbReference type="Rhea" id="RHEA-COMP:10700"/>
        <dbReference type="Rhea" id="RHEA-COMP:12313"/>
        <dbReference type="Rhea" id="RHEA-COMP:12314"/>
        <dbReference type="ChEBI" id="CHEBI:15377"/>
        <dbReference type="ChEBI" id="CHEBI:16044"/>
        <dbReference type="ChEBI" id="CHEBI:29950"/>
        <dbReference type="ChEBI" id="CHEBI:45764"/>
        <dbReference type="ChEBI" id="CHEBI:50058"/>
        <dbReference type="EC" id="1.8.4.12"/>
    </reaction>
</comment>
<evidence type="ECO:0000259" key="6">
    <source>
        <dbReference type="PROSITE" id="PS51790"/>
    </source>
</evidence>
<protein>
    <recommendedName>
        <fullName evidence="5">Peptide-methionine (R)-S-oxide reductase</fullName>
        <ecNumber evidence="5">1.8.4.12</ecNumber>
    </recommendedName>
</protein>
<dbReference type="EC" id="1.8.4.12" evidence="5"/>
<keyword evidence="4 5" id="KW-0560">Oxidoreductase</keyword>
<dbReference type="GO" id="GO:0033743">
    <property type="term" value="F:peptide-methionine (R)-S-oxide reductase activity"/>
    <property type="evidence" value="ECO:0007669"/>
    <property type="project" value="UniProtKB-EC"/>
</dbReference>
<dbReference type="PANTHER" id="PTHR46081:SF8">
    <property type="entry name" value="PEPTIDE METHIONINE SULFOXIDE REDUCTASE 2"/>
    <property type="match status" value="1"/>
</dbReference>
<dbReference type="SUPFAM" id="SSF51316">
    <property type="entry name" value="Mss4-like"/>
    <property type="match status" value="1"/>
</dbReference>
<dbReference type="PANTHER" id="PTHR46081">
    <property type="entry name" value="PEPTIDE METHIONINE SULFOXIDE REDUCTASE 2"/>
    <property type="match status" value="1"/>
</dbReference>
<dbReference type="InterPro" id="IPR011057">
    <property type="entry name" value="Mss4-like_sf"/>
</dbReference>
<dbReference type="Proteomes" id="UP000761534">
    <property type="component" value="Unassembled WGS sequence"/>
</dbReference>
<dbReference type="GO" id="GO:0006979">
    <property type="term" value="P:response to oxidative stress"/>
    <property type="evidence" value="ECO:0007669"/>
    <property type="project" value="InterPro"/>
</dbReference>
<reference evidence="7" key="1">
    <citation type="journal article" date="2019" name="G3 (Bethesda)">
        <title>Genome Assemblies of Two Rare Opportunistic Yeast Pathogens: Diutina rugosa (syn. Candida rugosa) and Trichomonascus ciferrii (syn. Candida ciferrii).</title>
        <authorList>
            <person name="Mixao V."/>
            <person name="Saus E."/>
            <person name="Hansen A.P."/>
            <person name="Lass-Florl C."/>
            <person name="Gabaldon T."/>
        </authorList>
    </citation>
    <scope>NUCLEOTIDE SEQUENCE</scope>
    <source>
        <strain evidence="7">CBS 4856</strain>
    </source>
</reference>
<dbReference type="PROSITE" id="PS51790">
    <property type="entry name" value="MSRB"/>
    <property type="match status" value="1"/>
</dbReference>
<evidence type="ECO:0000256" key="3">
    <source>
        <dbReference type="ARBA" id="ARBA00022833"/>
    </source>
</evidence>
<proteinExistence type="inferred from homology"/>
<feature type="domain" description="MsrB" evidence="6">
    <location>
        <begin position="10"/>
        <end position="134"/>
    </location>
</feature>
<dbReference type="GO" id="GO:0046872">
    <property type="term" value="F:metal ion binding"/>
    <property type="evidence" value="ECO:0007669"/>
    <property type="project" value="UniProtKB-KW"/>
</dbReference>